<dbReference type="Pfam" id="PF05670">
    <property type="entry name" value="NFACT-R_1"/>
    <property type="match status" value="1"/>
</dbReference>
<dbReference type="EMBL" id="JAOAOG010000272">
    <property type="protein sequence ID" value="KAJ6234113.1"/>
    <property type="molecule type" value="Genomic_DNA"/>
</dbReference>
<dbReference type="AlphaFoldDB" id="A0AAV8ADB6"/>
<comment type="caution">
    <text evidence="3">The sequence shown here is derived from an EMBL/GenBank/DDBJ whole genome shotgun (WGS) entry which is preliminary data.</text>
</comment>
<proteinExistence type="inferred from homology"/>
<evidence type="ECO:0000313" key="3">
    <source>
        <dbReference type="EMBL" id="KAJ3450692.1"/>
    </source>
</evidence>
<accession>A0AAV8ADB6</accession>
<evidence type="ECO:0000313" key="4">
    <source>
        <dbReference type="EMBL" id="KAJ6234113.1"/>
    </source>
</evidence>
<dbReference type="PANTHER" id="PTHR13049:SF2">
    <property type="entry name" value="COILED-COIL DOMAIN-CONTAINING PROTEIN 25"/>
    <property type="match status" value="1"/>
</dbReference>
<evidence type="ECO:0000313" key="5">
    <source>
        <dbReference type="Proteomes" id="UP001146793"/>
    </source>
</evidence>
<dbReference type="EMBL" id="JANTQA010000012">
    <property type="protein sequence ID" value="KAJ3450692.1"/>
    <property type="molecule type" value="Genomic_DNA"/>
</dbReference>
<dbReference type="PANTHER" id="PTHR13049">
    <property type="entry name" value="DUF814-RELATED"/>
    <property type="match status" value="1"/>
</dbReference>
<comment type="similarity">
    <text evidence="1">Belongs to the CCDC25 family.</text>
</comment>
<keyword evidence="6" id="KW-1185">Reference proteome</keyword>
<dbReference type="Proteomes" id="UP001150062">
    <property type="component" value="Unassembled WGS sequence"/>
</dbReference>
<protein>
    <submittedName>
        <fullName evidence="4">Duf814-related protein</fullName>
    </submittedName>
</protein>
<dbReference type="InterPro" id="IPR039730">
    <property type="entry name" value="Jlp2/Ccd25"/>
</dbReference>
<organism evidence="3 5">
    <name type="scientific">Anaeramoeba flamelloides</name>
    <dbReference type="NCBI Taxonomy" id="1746091"/>
    <lineage>
        <taxon>Eukaryota</taxon>
        <taxon>Metamonada</taxon>
        <taxon>Anaeramoebidae</taxon>
        <taxon>Anaeramoeba</taxon>
    </lineage>
</organism>
<reference evidence="4" key="1">
    <citation type="submission" date="2022-08" db="EMBL/GenBank/DDBJ databases">
        <title>Novel sulfate-reducing endosymbionts in the free-living metamonad Anaeramoeba.</title>
        <authorList>
            <person name="Jerlstrom-Hultqvist J."/>
            <person name="Cepicka I."/>
            <person name="Gallot-Lavallee L."/>
            <person name="Salas-Leiva D."/>
            <person name="Curtis B.A."/>
            <person name="Zahonova K."/>
            <person name="Pipaliya S."/>
            <person name="Dacks J."/>
            <person name="Roger A.J."/>
        </authorList>
    </citation>
    <scope>NUCLEOTIDE SEQUENCE</scope>
    <source>
        <strain evidence="4">Schooner1</strain>
    </source>
</reference>
<evidence type="ECO:0000256" key="1">
    <source>
        <dbReference type="ARBA" id="ARBA00008998"/>
    </source>
</evidence>
<evidence type="ECO:0000313" key="6">
    <source>
        <dbReference type="Proteomes" id="UP001150062"/>
    </source>
</evidence>
<gene>
    <name evidence="3" type="ORF">M0812_06878</name>
    <name evidence="4" type="ORF">M0813_00748</name>
</gene>
<reference evidence="3" key="2">
    <citation type="submission" date="2022-08" db="EMBL/GenBank/DDBJ databases">
        <title>Novel sulphate-reducing endosymbionts in the free-living metamonad Anaeramoeba.</title>
        <authorList>
            <person name="Jerlstrom-Hultqvist J."/>
            <person name="Cepicka I."/>
            <person name="Gallot-Lavallee L."/>
            <person name="Salas-Leiva D."/>
            <person name="Curtis B.A."/>
            <person name="Zahonova K."/>
            <person name="Pipaliya S."/>
            <person name="Dacks J."/>
            <person name="Roger A.J."/>
        </authorList>
    </citation>
    <scope>NUCLEOTIDE SEQUENCE</scope>
    <source>
        <strain evidence="3">Busselton2</strain>
    </source>
</reference>
<name>A0AAV8ADB6_9EUKA</name>
<sequence length="130" mass="14806">MKVFESSNGFTIKIGENANENERLYQSSSQNDLWFHLQNVSSAHGILVISNKSKVKLSTIKQDILETAMLIKHFSKQKNNHISKVIYCYNKNIKKTPNGQTGQVSLGKKPSVLSVRKNDQLMEEILKTRK</sequence>
<feature type="domain" description="NFACT RNA-binding" evidence="2">
    <location>
        <begin position="3"/>
        <end position="105"/>
    </location>
</feature>
<dbReference type="Proteomes" id="UP001146793">
    <property type="component" value="Unassembled WGS sequence"/>
</dbReference>
<dbReference type="InterPro" id="IPR008532">
    <property type="entry name" value="NFACT_RNA-bd"/>
</dbReference>
<evidence type="ECO:0000259" key="2">
    <source>
        <dbReference type="Pfam" id="PF05670"/>
    </source>
</evidence>